<organism evidence="2 3">
    <name type="scientific">Coemansia reversa (strain ATCC 12441 / NRRL 1564)</name>
    <dbReference type="NCBI Taxonomy" id="763665"/>
    <lineage>
        <taxon>Eukaryota</taxon>
        <taxon>Fungi</taxon>
        <taxon>Fungi incertae sedis</taxon>
        <taxon>Zoopagomycota</taxon>
        <taxon>Kickxellomycotina</taxon>
        <taxon>Kickxellomycetes</taxon>
        <taxon>Kickxellales</taxon>
        <taxon>Kickxellaceae</taxon>
        <taxon>Coemansia</taxon>
    </lineage>
</organism>
<sequence length="462" mass="52639">MCRYININTARLCRYKPKQEWCGYHDPLRWHHNQGRSPAGDTIPHLPPTYHSPWENGRSDYHDLIKEQQHEMKEEFNSIKASIEQQQSTHELTANFEKMYFEQTWRDISRLKESLTHISRFLGIGNTPCIKHGLNTSPSCARCVEYENSFSEGFCKAKSPSCFPKENEGENGSFSDRKRGSSDEHEDLSEINLQNCFANLIKISEGNLQKSILDTIEAAISAKQKSLIDLLVAKQEDLIKPIYNVVLLMLSKDNVSFSDADFSIGERVKNELQEKFDKSHVVVSSTTSQKNDNDNPRFLTENDTLSLRNRDNKTKGEDTPNASRQENPDINRRPSRVVGLSPILRSKMTLHPIKDRMVAPQQPYDEDVNVKHLACRERSDRNAITTLTDVDLSSINLRTSCPQDEPGSSVNVRRRSISQPAIPLTQTITAHGQKPQRQRSKTTDSKQKNKTILLSNIRPPVG</sequence>
<evidence type="ECO:0000256" key="1">
    <source>
        <dbReference type="SAM" id="MobiDB-lite"/>
    </source>
</evidence>
<reference evidence="2 3" key="1">
    <citation type="journal article" date="2015" name="Genome Biol. Evol.">
        <title>Phylogenomic analyses indicate that early fungi evolved digesting cell walls of algal ancestors of land plants.</title>
        <authorList>
            <person name="Chang Y."/>
            <person name="Wang S."/>
            <person name="Sekimoto S."/>
            <person name="Aerts A.L."/>
            <person name="Choi C."/>
            <person name="Clum A."/>
            <person name="LaButti K.M."/>
            <person name="Lindquist E.A."/>
            <person name="Yee Ngan C."/>
            <person name="Ohm R.A."/>
            <person name="Salamov A.A."/>
            <person name="Grigoriev I.V."/>
            <person name="Spatafora J.W."/>
            <person name="Berbee M.L."/>
        </authorList>
    </citation>
    <scope>NUCLEOTIDE SEQUENCE [LARGE SCALE GENOMIC DNA]</scope>
    <source>
        <strain evidence="2 3">NRRL 1564</strain>
    </source>
</reference>
<gene>
    <name evidence="2" type="ORF">COEREDRAFT_90155</name>
</gene>
<evidence type="ECO:0000313" key="3">
    <source>
        <dbReference type="Proteomes" id="UP000242474"/>
    </source>
</evidence>
<dbReference type="AlphaFoldDB" id="A0A2G5B0P3"/>
<dbReference type="Proteomes" id="UP000242474">
    <property type="component" value="Unassembled WGS sequence"/>
</dbReference>
<feature type="region of interest" description="Disordered" evidence="1">
    <location>
        <begin position="399"/>
        <end position="462"/>
    </location>
</feature>
<accession>A0A2G5B0P3</accession>
<proteinExistence type="predicted"/>
<feature type="region of interest" description="Disordered" evidence="1">
    <location>
        <begin position="280"/>
        <end position="337"/>
    </location>
</feature>
<dbReference type="EMBL" id="KZ303634">
    <property type="protein sequence ID" value="PIA12596.1"/>
    <property type="molecule type" value="Genomic_DNA"/>
</dbReference>
<feature type="compositionally biased region" description="Polar residues" evidence="1">
    <location>
        <begin position="399"/>
        <end position="411"/>
    </location>
</feature>
<name>A0A2G5B0P3_COERN</name>
<feature type="compositionally biased region" description="Basic and acidic residues" evidence="1">
    <location>
        <begin position="308"/>
        <end position="318"/>
    </location>
</feature>
<evidence type="ECO:0000313" key="2">
    <source>
        <dbReference type="EMBL" id="PIA12596.1"/>
    </source>
</evidence>
<keyword evidence="3" id="KW-1185">Reference proteome</keyword>
<protein>
    <submittedName>
        <fullName evidence="2">Uncharacterized protein</fullName>
    </submittedName>
</protein>